<comment type="similarity">
    <text evidence="8">Belongs to the TonB-dependent receptor family.</text>
</comment>
<dbReference type="PANTHER" id="PTHR30069">
    <property type="entry name" value="TONB-DEPENDENT OUTER MEMBRANE RECEPTOR"/>
    <property type="match status" value="1"/>
</dbReference>
<evidence type="ECO:0000256" key="2">
    <source>
        <dbReference type="ARBA" id="ARBA00022448"/>
    </source>
</evidence>
<evidence type="ECO:0000259" key="9">
    <source>
        <dbReference type="Pfam" id="PF07715"/>
    </source>
</evidence>
<dbReference type="EMBL" id="JANSUY010000019">
    <property type="protein sequence ID" value="MCR9016834.1"/>
    <property type="molecule type" value="Genomic_DNA"/>
</dbReference>
<keyword evidence="12" id="KW-1185">Reference proteome</keyword>
<dbReference type="SUPFAM" id="SSF49464">
    <property type="entry name" value="Carboxypeptidase regulatory domain-like"/>
    <property type="match status" value="1"/>
</dbReference>
<dbReference type="Gene3D" id="2.170.130.10">
    <property type="entry name" value="TonB-dependent receptor, plug domain"/>
    <property type="match status" value="1"/>
</dbReference>
<dbReference type="AlphaFoldDB" id="A0A9X2SZS7"/>
<dbReference type="InterPro" id="IPR039426">
    <property type="entry name" value="TonB-dep_rcpt-like"/>
</dbReference>
<dbReference type="InterPro" id="IPR008969">
    <property type="entry name" value="CarboxyPept-like_regulatory"/>
</dbReference>
<organism evidence="11 12">
    <name type="scientific">Aquiflexum gelatinilyticum</name>
    <dbReference type="NCBI Taxonomy" id="2961943"/>
    <lineage>
        <taxon>Bacteria</taxon>
        <taxon>Pseudomonadati</taxon>
        <taxon>Bacteroidota</taxon>
        <taxon>Cytophagia</taxon>
        <taxon>Cytophagales</taxon>
        <taxon>Cyclobacteriaceae</taxon>
        <taxon>Aquiflexum</taxon>
    </lineage>
</organism>
<dbReference type="Pfam" id="PF14905">
    <property type="entry name" value="OMP_b-brl_3"/>
    <property type="match status" value="1"/>
</dbReference>
<evidence type="ECO:0000256" key="3">
    <source>
        <dbReference type="ARBA" id="ARBA00022452"/>
    </source>
</evidence>
<evidence type="ECO:0000256" key="7">
    <source>
        <dbReference type="ARBA" id="ARBA00023237"/>
    </source>
</evidence>
<dbReference type="Pfam" id="PF07715">
    <property type="entry name" value="Plug"/>
    <property type="match status" value="1"/>
</dbReference>
<dbReference type="Pfam" id="PF13620">
    <property type="entry name" value="CarboxypepD_reg"/>
    <property type="match status" value="1"/>
</dbReference>
<keyword evidence="3 8" id="KW-1134">Transmembrane beta strand</keyword>
<evidence type="ECO:0000256" key="6">
    <source>
        <dbReference type="ARBA" id="ARBA00023136"/>
    </source>
</evidence>
<evidence type="ECO:0000256" key="8">
    <source>
        <dbReference type="PROSITE-ProRule" id="PRU01360"/>
    </source>
</evidence>
<keyword evidence="11" id="KW-0675">Receptor</keyword>
<keyword evidence="6 8" id="KW-0472">Membrane</keyword>
<evidence type="ECO:0000313" key="12">
    <source>
        <dbReference type="Proteomes" id="UP001142175"/>
    </source>
</evidence>
<feature type="domain" description="Outer membrane protein beta-barrel" evidence="10">
    <location>
        <begin position="402"/>
        <end position="809"/>
    </location>
</feature>
<dbReference type="SUPFAM" id="SSF56935">
    <property type="entry name" value="Porins"/>
    <property type="match status" value="1"/>
</dbReference>
<accession>A0A9X2SZS7</accession>
<dbReference type="PROSITE" id="PS52016">
    <property type="entry name" value="TONB_DEPENDENT_REC_3"/>
    <property type="match status" value="1"/>
</dbReference>
<reference evidence="11" key="1">
    <citation type="submission" date="2022-08" db="EMBL/GenBank/DDBJ databases">
        <authorList>
            <person name="Zhang D."/>
        </authorList>
    </citation>
    <scope>NUCLEOTIDE SEQUENCE</scope>
    <source>
        <strain evidence="11">XJ19-11</strain>
    </source>
</reference>
<comment type="caution">
    <text evidence="11">The sequence shown here is derived from an EMBL/GenBank/DDBJ whole genome shotgun (WGS) entry which is preliminary data.</text>
</comment>
<evidence type="ECO:0000256" key="1">
    <source>
        <dbReference type="ARBA" id="ARBA00004571"/>
    </source>
</evidence>
<keyword evidence="7 8" id="KW-0998">Cell outer membrane</keyword>
<evidence type="ECO:0000313" key="11">
    <source>
        <dbReference type="EMBL" id="MCR9016834.1"/>
    </source>
</evidence>
<dbReference type="GO" id="GO:0009279">
    <property type="term" value="C:cell outer membrane"/>
    <property type="evidence" value="ECO:0007669"/>
    <property type="project" value="UniProtKB-SubCell"/>
</dbReference>
<feature type="domain" description="TonB-dependent receptor plug" evidence="9">
    <location>
        <begin position="167"/>
        <end position="246"/>
    </location>
</feature>
<dbReference type="InterPro" id="IPR012910">
    <property type="entry name" value="Plug_dom"/>
</dbReference>
<evidence type="ECO:0000256" key="5">
    <source>
        <dbReference type="ARBA" id="ARBA00022729"/>
    </source>
</evidence>
<protein>
    <submittedName>
        <fullName evidence="11">TonB-dependent receptor</fullName>
    </submittedName>
</protein>
<sequence>MINLISDLTLNPHLNPSKSRSKVLVLVITSILLLLFAPLHAQQGGKGKVTGKITDANSGNPLSFATVAIYKSPEQLVEGNITDDKGEFTIDIPFGTYYALIEFMGFEPFKSPEFQVTKEQPVYRFESLKLSPTMSNLSEVVVEGEKAFMELALDKRVFNVGEDLANAGRTTADILMNLPSVSVDTEGNVSLRGSGNVRILIDGKPSGLVSFKGSRGLQQLPASMVESVEVITNPSAKYEAEGMAGVINIILKKDNNQGFNGSFEATVGDPLNLGLAANLNYRHKKINWFVNYGLAKRRQPRNGTLFQEAFGGNTLFISDQSTTGVVNSLNNNIRAGLDYYFNEKSILTGSYLWRRSDAHRITDIRYDDYIFSKDNLQSYSKRRQDETEMEPNSEIIVSYKRSFEQKGHDFTAAFTYLDYWENSDQLFTEDTFSPEGVIEPGQSLVQTSVNDEFEKQYLIQIDYTKPIGTGGGKFETGLRSSFRNMENDFTVEEKNENGDFFPIPGLDNIFLYEENIHAIYGILGNKSNKFSYQGGLRTELTDVTTTLVKTNEVNPRNYVNLFPSAHLTYNVSKENAFQLSYSRRVRRPVYNDLSPFVTFSDARNFFSGNPDLEPEFTDAFELGHIKYFEKGSLFSTVYYRDTKDKIDRIRTVDNQGNAITITENLNSEKAYGIEFTTDYAIFPWWKADINFNFFYAKIDGSNIQDDFVATTVSWYARQNSRFIFGKGYDIQLRANYQANQKTAQGERKSIFFMDLSGSKDVLKGRGKLILTIADIFNSRRDRFITEGEGFVTVGDFQNVVRQINLTLNYRIK</sequence>
<evidence type="ECO:0000259" key="10">
    <source>
        <dbReference type="Pfam" id="PF14905"/>
    </source>
</evidence>
<proteinExistence type="inferred from homology"/>
<dbReference type="GO" id="GO:0044718">
    <property type="term" value="P:siderophore transmembrane transport"/>
    <property type="evidence" value="ECO:0007669"/>
    <property type="project" value="TreeGrafter"/>
</dbReference>
<dbReference type="InterPro" id="IPR041700">
    <property type="entry name" value="OMP_b-brl_3"/>
</dbReference>
<dbReference type="PANTHER" id="PTHR30069:SF29">
    <property type="entry name" value="HEMOGLOBIN AND HEMOGLOBIN-HAPTOGLOBIN-BINDING PROTEIN 1-RELATED"/>
    <property type="match status" value="1"/>
</dbReference>
<dbReference type="GO" id="GO:0015344">
    <property type="term" value="F:siderophore uptake transmembrane transporter activity"/>
    <property type="evidence" value="ECO:0007669"/>
    <property type="project" value="TreeGrafter"/>
</dbReference>
<evidence type="ECO:0000256" key="4">
    <source>
        <dbReference type="ARBA" id="ARBA00022692"/>
    </source>
</evidence>
<comment type="subcellular location">
    <subcellularLocation>
        <location evidence="1 8">Cell outer membrane</location>
        <topology evidence="1 8">Multi-pass membrane protein</topology>
    </subcellularLocation>
</comment>
<name>A0A9X2SZS7_9BACT</name>
<dbReference type="Gene3D" id="2.60.40.1120">
    <property type="entry name" value="Carboxypeptidase-like, regulatory domain"/>
    <property type="match status" value="1"/>
</dbReference>
<dbReference type="Gene3D" id="2.40.170.20">
    <property type="entry name" value="TonB-dependent receptor, beta-barrel domain"/>
    <property type="match status" value="1"/>
</dbReference>
<dbReference type="InterPro" id="IPR037066">
    <property type="entry name" value="Plug_dom_sf"/>
</dbReference>
<gene>
    <name evidence="11" type="ORF">NU887_17510</name>
</gene>
<keyword evidence="4 8" id="KW-0812">Transmembrane</keyword>
<dbReference type="InterPro" id="IPR036942">
    <property type="entry name" value="Beta-barrel_TonB_sf"/>
</dbReference>
<dbReference type="Proteomes" id="UP001142175">
    <property type="component" value="Unassembled WGS sequence"/>
</dbReference>
<keyword evidence="2 8" id="KW-0813">Transport</keyword>
<keyword evidence="5" id="KW-0732">Signal</keyword>